<evidence type="ECO:0000313" key="2">
    <source>
        <dbReference type="Proteomes" id="UP001203069"/>
    </source>
</evidence>
<protein>
    <submittedName>
        <fullName evidence="1">Uncharacterized protein</fullName>
    </submittedName>
</protein>
<evidence type="ECO:0000313" key="1">
    <source>
        <dbReference type="EMBL" id="MCL2893598.1"/>
    </source>
</evidence>
<sequence>MNDEIAARLALINLYTPADAGLLLPLLNDCAQRAAGVAAYGARHFPPALLPATAWVSPLHPPAAMAVEED</sequence>
<keyword evidence="2" id="KW-1185">Reference proteome</keyword>
<gene>
    <name evidence="1" type="ORF">MFP26_13000</name>
</gene>
<dbReference type="EMBL" id="JAKPBZ010000112">
    <property type="protein sequence ID" value="MCL2893598.1"/>
    <property type="molecule type" value="Genomic_DNA"/>
</dbReference>
<organism evidence="1 2">
    <name type="scientific">Brenneria tiliae</name>
    <dbReference type="NCBI Taxonomy" id="2914984"/>
    <lineage>
        <taxon>Bacteria</taxon>
        <taxon>Pseudomonadati</taxon>
        <taxon>Pseudomonadota</taxon>
        <taxon>Gammaproteobacteria</taxon>
        <taxon>Enterobacterales</taxon>
        <taxon>Pectobacteriaceae</taxon>
        <taxon>Brenneria</taxon>
    </lineage>
</organism>
<dbReference type="RefSeq" id="WP_249245012.1">
    <property type="nucleotide sequence ID" value="NZ_JAKPBZ010000112.1"/>
</dbReference>
<name>A0ABT0MUR8_9GAMM</name>
<proteinExistence type="predicted"/>
<comment type="caution">
    <text evidence="1">The sequence shown here is derived from an EMBL/GenBank/DDBJ whole genome shotgun (WGS) entry which is preliminary data.</text>
</comment>
<dbReference type="Proteomes" id="UP001203069">
    <property type="component" value="Unassembled WGS sequence"/>
</dbReference>
<reference evidence="1 2" key="1">
    <citation type="submission" date="2022-02" db="EMBL/GenBank/DDBJ databases">
        <title>Description of Brenneria tiliae sp. nov. isolated from symptomatic Tilia x moltkei and Tilia x europaea trees in the UK.</title>
        <authorList>
            <person name="Kile H."/>
        </authorList>
    </citation>
    <scope>NUCLEOTIDE SEQUENCE [LARGE SCALE GENOMIC DNA]</scope>
    <source>
        <strain evidence="1 2">MC1SB4.1</strain>
    </source>
</reference>
<accession>A0ABT0MUR8</accession>